<protein>
    <recommendedName>
        <fullName evidence="3">DUF2147 domain-containing protein</fullName>
    </recommendedName>
</protein>
<evidence type="ECO:0000256" key="2">
    <source>
        <dbReference type="SAM" id="SignalP"/>
    </source>
</evidence>
<keyword evidence="2" id="KW-0732">Signal</keyword>
<feature type="region of interest" description="Disordered" evidence="1">
    <location>
        <begin position="154"/>
        <end position="205"/>
    </location>
</feature>
<dbReference type="PANTHER" id="PTHR36919:SF2">
    <property type="entry name" value="BLL6627 PROTEIN"/>
    <property type="match status" value="1"/>
</dbReference>
<sequence length="217" mass="22700">MLQRPGHTMRILDYCRTSAISSLVATALVTAGLGSALAGDPTGDWLVADGVAKVRVAECKGSMWGAISWEKEPGVDSNNADHAKQTRPTLGMPLLFDMKKKANEDLWEGQVYDAKTTGRLQTASIRLLDPDKLEIKGCMLGILCGGETWTRAAPPIPSSPSNSHSPASTAPKAGMAKTAPSKSAHKTIGQKSATSATPPTDPVGDICLLPDIAGTAH</sequence>
<accession>A0A1V4HX36</accession>
<dbReference type="PANTHER" id="PTHR36919">
    <property type="entry name" value="BLR1215 PROTEIN"/>
    <property type="match status" value="1"/>
</dbReference>
<feature type="domain" description="DUF2147" evidence="3">
    <location>
        <begin position="43"/>
        <end position="151"/>
    </location>
</feature>
<dbReference type="AlphaFoldDB" id="A0A1V4HX36"/>
<dbReference type="EMBL" id="MWPQ01000044">
    <property type="protein sequence ID" value="OPH82526.1"/>
    <property type="molecule type" value="Genomic_DNA"/>
</dbReference>
<proteinExistence type="predicted"/>
<gene>
    <name evidence="4" type="ORF">B2M20_12130</name>
</gene>
<dbReference type="OrthoDB" id="9811671at2"/>
<organism evidence="4 5">
    <name type="scientific">Nitrobacter vulgaris</name>
    <dbReference type="NCBI Taxonomy" id="29421"/>
    <lineage>
        <taxon>Bacteria</taxon>
        <taxon>Pseudomonadati</taxon>
        <taxon>Pseudomonadota</taxon>
        <taxon>Alphaproteobacteria</taxon>
        <taxon>Hyphomicrobiales</taxon>
        <taxon>Nitrobacteraceae</taxon>
        <taxon>Nitrobacter</taxon>
    </lineage>
</organism>
<dbReference type="Pfam" id="PF09917">
    <property type="entry name" value="DUF2147"/>
    <property type="match status" value="1"/>
</dbReference>
<dbReference type="InterPro" id="IPR019223">
    <property type="entry name" value="DUF2147"/>
</dbReference>
<dbReference type="Gene3D" id="2.40.128.520">
    <property type="match status" value="1"/>
</dbReference>
<keyword evidence="5" id="KW-1185">Reference proteome</keyword>
<evidence type="ECO:0000313" key="5">
    <source>
        <dbReference type="Proteomes" id="UP000189940"/>
    </source>
</evidence>
<evidence type="ECO:0000313" key="4">
    <source>
        <dbReference type="EMBL" id="OPH82526.1"/>
    </source>
</evidence>
<feature type="signal peptide" evidence="2">
    <location>
        <begin position="1"/>
        <end position="38"/>
    </location>
</feature>
<comment type="caution">
    <text evidence="4">The sequence shown here is derived from an EMBL/GenBank/DDBJ whole genome shotgun (WGS) entry which is preliminary data.</text>
</comment>
<name>A0A1V4HX36_NITVU</name>
<feature type="chain" id="PRO_5012641075" description="DUF2147 domain-containing protein" evidence="2">
    <location>
        <begin position="39"/>
        <end position="217"/>
    </location>
</feature>
<evidence type="ECO:0000256" key="1">
    <source>
        <dbReference type="SAM" id="MobiDB-lite"/>
    </source>
</evidence>
<feature type="compositionally biased region" description="Polar residues" evidence="1">
    <location>
        <begin position="189"/>
        <end position="198"/>
    </location>
</feature>
<evidence type="ECO:0000259" key="3">
    <source>
        <dbReference type="Pfam" id="PF09917"/>
    </source>
</evidence>
<dbReference type="STRING" id="29421.B2M20_12130"/>
<reference evidence="4 5" key="1">
    <citation type="submission" date="2017-02" db="EMBL/GenBank/DDBJ databases">
        <title>Genome sequence of the nitrite-oxidizing bacterium Nitrobacter vulgaris strain Ab1.</title>
        <authorList>
            <person name="Mellbye B.L."/>
            <person name="Davis E.W."/>
            <person name="Spieck E."/>
            <person name="Chang J.H."/>
            <person name="Bottomley P.J."/>
            <person name="Sayavedra-Soto L.A."/>
        </authorList>
    </citation>
    <scope>NUCLEOTIDE SEQUENCE [LARGE SCALE GENOMIC DNA]</scope>
    <source>
        <strain evidence="4 5">Ab1</strain>
    </source>
</reference>
<feature type="compositionally biased region" description="Low complexity" evidence="1">
    <location>
        <begin position="159"/>
        <end position="171"/>
    </location>
</feature>
<dbReference type="Proteomes" id="UP000189940">
    <property type="component" value="Unassembled WGS sequence"/>
</dbReference>